<dbReference type="Proteomes" id="UP000823618">
    <property type="component" value="Unassembled WGS sequence"/>
</dbReference>
<comment type="similarity">
    <text evidence="1 6">Belongs to the MinC family.</text>
</comment>
<dbReference type="NCBIfam" id="TIGR01222">
    <property type="entry name" value="minC"/>
    <property type="match status" value="1"/>
</dbReference>
<comment type="function">
    <text evidence="6">Cell division inhibitor that blocks the formation of polar Z ring septums. Rapidly oscillates between the poles of the cell to destabilize FtsZ filaments that have formed before they mature into polar Z rings. Prevents FtsZ polymerization.</text>
</comment>
<dbReference type="InterPro" id="IPR005526">
    <property type="entry name" value="Septum_form_inhib_MinC_C"/>
</dbReference>
<feature type="domain" description="Septum site-determining protein MinC N-terminal" evidence="8">
    <location>
        <begin position="5"/>
        <end position="79"/>
    </location>
</feature>
<evidence type="ECO:0000313" key="10">
    <source>
        <dbReference type="Proteomes" id="UP000823618"/>
    </source>
</evidence>
<reference evidence="9" key="1">
    <citation type="submission" date="2020-10" db="EMBL/GenBank/DDBJ databases">
        <authorList>
            <person name="Gilroy R."/>
        </authorList>
    </citation>
    <scope>NUCLEOTIDE SEQUENCE</scope>
    <source>
        <strain evidence="9">E3-2379</strain>
    </source>
</reference>
<dbReference type="GO" id="GO:1901891">
    <property type="term" value="P:regulation of cell septum assembly"/>
    <property type="evidence" value="ECO:0007669"/>
    <property type="project" value="InterPro"/>
</dbReference>
<evidence type="ECO:0000256" key="4">
    <source>
        <dbReference type="ARBA" id="ARBA00023306"/>
    </source>
</evidence>
<dbReference type="HAMAP" id="MF_00267">
    <property type="entry name" value="MinC"/>
    <property type="match status" value="1"/>
</dbReference>
<dbReference type="PANTHER" id="PTHR34108:SF1">
    <property type="entry name" value="SEPTUM SITE-DETERMINING PROTEIN MINC"/>
    <property type="match status" value="1"/>
</dbReference>
<evidence type="ECO:0000256" key="6">
    <source>
        <dbReference type="HAMAP-Rule" id="MF_00267"/>
    </source>
</evidence>
<evidence type="ECO:0000256" key="3">
    <source>
        <dbReference type="ARBA" id="ARBA00023210"/>
    </source>
</evidence>
<dbReference type="InterPro" id="IPR016098">
    <property type="entry name" value="CAP/MinC_C"/>
</dbReference>
<dbReference type="InterPro" id="IPR036145">
    <property type="entry name" value="MinC_C_sf"/>
</dbReference>
<comment type="caution">
    <text evidence="9">The sequence shown here is derived from an EMBL/GenBank/DDBJ whole genome shotgun (WGS) entry which is preliminary data.</text>
</comment>
<keyword evidence="2 6" id="KW-0132">Cell division</keyword>
<accession>A0A9D9HZP4</accession>
<dbReference type="Pfam" id="PF22642">
    <property type="entry name" value="MinC_N_1"/>
    <property type="match status" value="1"/>
</dbReference>
<evidence type="ECO:0000259" key="7">
    <source>
        <dbReference type="Pfam" id="PF03775"/>
    </source>
</evidence>
<comment type="subunit">
    <text evidence="5 6">Interacts with MinD and FtsZ.</text>
</comment>
<proteinExistence type="inferred from homology"/>
<evidence type="ECO:0000256" key="5">
    <source>
        <dbReference type="ARBA" id="ARBA00046874"/>
    </source>
</evidence>
<dbReference type="EMBL" id="JADIML010000024">
    <property type="protein sequence ID" value="MBO8462461.1"/>
    <property type="molecule type" value="Genomic_DNA"/>
</dbReference>
<evidence type="ECO:0000313" key="9">
    <source>
        <dbReference type="EMBL" id="MBO8462461.1"/>
    </source>
</evidence>
<sequence>MKNPVLIKGNKYGISLALSSDLEFSELLSLIGQKFQESARFFDTKQQVAISFEGRILSNEEIQAILQVIKESCDLDIAYIIDNSEETMQQFQTAIAICVQEQQKWQEEAEKNNREQEIEHTEQVQEITNSFMQNCDDGRFYKGTLRSGQAIHSDTSIIVIGDVNPGASVIAKGNIIVLGCLKGTAHAGCDGNTKSFVAALDMIPMQIRIGNVIARSPDSSRTKKGLFRREPEAEAKIAYVEGENIYIEPISRTVLSEVI</sequence>
<dbReference type="AlphaFoldDB" id="A0A9D9HZP4"/>
<reference evidence="9" key="2">
    <citation type="journal article" date="2021" name="PeerJ">
        <title>Extensive microbial diversity within the chicken gut microbiome revealed by metagenomics and culture.</title>
        <authorList>
            <person name="Gilroy R."/>
            <person name="Ravi A."/>
            <person name="Getino M."/>
            <person name="Pursley I."/>
            <person name="Horton D.L."/>
            <person name="Alikhan N.F."/>
            <person name="Baker D."/>
            <person name="Gharbi K."/>
            <person name="Hall N."/>
            <person name="Watson M."/>
            <person name="Adriaenssens E.M."/>
            <person name="Foster-Nyarko E."/>
            <person name="Jarju S."/>
            <person name="Secka A."/>
            <person name="Antonio M."/>
            <person name="Oren A."/>
            <person name="Chaudhuri R.R."/>
            <person name="La Ragione R."/>
            <person name="Hildebrand F."/>
            <person name="Pallen M.J."/>
        </authorList>
    </citation>
    <scope>NUCLEOTIDE SEQUENCE</scope>
    <source>
        <strain evidence="9">E3-2379</strain>
    </source>
</reference>
<evidence type="ECO:0000259" key="8">
    <source>
        <dbReference type="Pfam" id="PF22642"/>
    </source>
</evidence>
<gene>
    <name evidence="6 9" type="primary">minC</name>
    <name evidence="9" type="ORF">IAC13_00850</name>
</gene>
<dbReference type="InterPro" id="IPR013033">
    <property type="entry name" value="MinC"/>
</dbReference>
<keyword evidence="3 6" id="KW-0717">Septation</keyword>
<dbReference type="GO" id="GO:0000902">
    <property type="term" value="P:cell morphogenesis"/>
    <property type="evidence" value="ECO:0007669"/>
    <property type="project" value="InterPro"/>
</dbReference>
<dbReference type="SUPFAM" id="SSF63848">
    <property type="entry name" value="Cell-division inhibitor MinC, C-terminal domain"/>
    <property type="match status" value="1"/>
</dbReference>
<dbReference type="PANTHER" id="PTHR34108">
    <property type="entry name" value="SEPTUM SITE-DETERMINING PROTEIN MINC"/>
    <property type="match status" value="1"/>
</dbReference>
<dbReference type="GO" id="GO:0000917">
    <property type="term" value="P:division septum assembly"/>
    <property type="evidence" value="ECO:0007669"/>
    <property type="project" value="UniProtKB-KW"/>
</dbReference>
<dbReference type="Gene3D" id="2.160.20.70">
    <property type="match status" value="1"/>
</dbReference>
<keyword evidence="4 6" id="KW-0131">Cell cycle</keyword>
<dbReference type="InterPro" id="IPR055219">
    <property type="entry name" value="MinC_N_1"/>
</dbReference>
<dbReference type="Gene3D" id="3.30.160.540">
    <property type="match status" value="1"/>
</dbReference>
<evidence type="ECO:0000256" key="2">
    <source>
        <dbReference type="ARBA" id="ARBA00022618"/>
    </source>
</evidence>
<feature type="domain" description="Septum formation inhibitor MinC C-terminal" evidence="7">
    <location>
        <begin position="141"/>
        <end position="248"/>
    </location>
</feature>
<evidence type="ECO:0000256" key="1">
    <source>
        <dbReference type="ARBA" id="ARBA00006291"/>
    </source>
</evidence>
<protein>
    <recommendedName>
        <fullName evidence="6">Probable septum site-determining protein MinC</fullName>
    </recommendedName>
</protein>
<organism evidence="9 10">
    <name type="scientific">Candidatus Scybalomonas excrementavium</name>
    <dbReference type="NCBI Taxonomy" id="2840943"/>
    <lineage>
        <taxon>Bacteria</taxon>
        <taxon>Bacillati</taxon>
        <taxon>Bacillota</taxon>
        <taxon>Clostridia</taxon>
        <taxon>Lachnospirales</taxon>
        <taxon>Lachnospiraceae</taxon>
        <taxon>Lachnospiraceae incertae sedis</taxon>
        <taxon>Candidatus Scybalomonas</taxon>
    </lineage>
</organism>
<name>A0A9D9HZP4_9FIRM</name>
<dbReference type="Pfam" id="PF03775">
    <property type="entry name" value="MinC_C"/>
    <property type="match status" value="1"/>
</dbReference>